<gene>
    <name evidence="1" type="primary">A08g501610.1_BraROA</name>
    <name evidence="1" type="ORF">IGI04_029788</name>
</gene>
<reference evidence="1 2" key="1">
    <citation type="submission" date="2021-03" db="EMBL/GenBank/DDBJ databases">
        <authorList>
            <person name="King G.J."/>
            <person name="Bancroft I."/>
            <person name="Baten A."/>
            <person name="Bloomfield J."/>
            <person name="Borpatragohain P."/>
            <person name="He Z."/>
            <person name="Irish N."/>
            <person name="Irwin J."/>
            <person name="Liu K."/>
            <person name="Mauleon R.P."/>
            <person name="Moore J."/>
            <person name="Morris R."/>
            <person name="Ostergaard L."/>
            <person name="Wang B."/>
            <person name="Wells R."/>
        </authorList>
    </citation>
    <scope>NUCLEOTIDE SEQUENCE [LARGE SCALE GENOMIC DNA]</scope>
    <source>
        <strain evidence="1">R-o-18</strain>
        <tissue evidence="1">Leaf</tissue>
    </source>
</reference>
<comment type="caution">
    <text evidence="1">The sequence shown here is derived from an EMBL/GenBank/DDBJ whole genome shotgun (WGS) entry which is preliminary data.</text>
</comment>
<dbReference type="SUPFAM" id="SSF56235">
    <property type="entry name" value="N-terminal nucleophile aminohydrolases (Ntn hydrolases)"/>
    <property type="match status" value="1"/>
</dbReference>
<dbReference type="InterPro" id="IPR001353">
    <property type="entry name" value="Proteasome_sua/b"/>
</dbReference>
<sequence length="106" mass="11322">MGTLGRVIYTVGNWIRGSGQALDRIGSLLQGSHRLEEHRGVCNCVSIDSRGSTKNGVKTNDGVVLAVEKTITSPLLKPSSLEKIMETDDHICCAMTCVIADACNTC</sequence>
<proteinExistence type="predicted"/>
<accession>A0ABQ7LNT6</accession>
<dbReference type="Gene3D" id="3.60.20.10">
    <property type="entry name" value="Glutamine Phosphoribosylpyrophosphate, subunit 1, domain 1"/>
    <property type="match status" value="1"/>
</dbReference>
<dbReference type="InterPro" id="IPR029055">
    <property type="entry name" value="Ntn_hydrolases_N"/>
</dbReference>
<protein>
    <submittedName>
        <fullName evidence="1">Uncharacterized protein</fullName>
    </submittedName>
</protein>
<evidence type="ECO:0000313" key="1">
    <source>
        <dbReference type="EMBL" id="KAG5388247.1"/>
    </source>
</evidence>
<evidence type="ECO:0000313" key="2">
    <source>
        <dbReference type="Proteomes" id="UP000823674"/>
    </source>
</evidence>
<dbReference type="Pfam" id="PF00227">
    <property type="entry name" value="Proteasome"/>
    <property type="match status" value="1"/>
</dbReference>
<organism evidence="1 2">
    <name type="scientific">Brassica rapa subsp. trilocularis</name>
    <dbReference type="NCBI Taxonomy" id="1813537"/>
    <lineage>
        <taxon>Eukaryota</taxon>
        <taxon>Viridiplantae</taxon>
        <taxon>Streptophyta</taxon>
        <taxon>Embryophyta</taxon>
        <taxon>Tracheophyta</taxon>
        <taxon>Spermatophyta</taxon>
        <taxon>Magnoliopsida</taxon>
        <taxon>eudicotyledons</taxon>
        <taxon>Gunneridae</taxon>
        <taxon>Pentapetalae</taxon>
        <taxon>rosids</taxon>
        <taxon>malvids</taxon>
        <taxon>Brassicales</taxon>
        <taxon>Brassicaceae</taxon>
        <taxon>Brassiceae</taxon>
        <taxon>Brassica</taxon>
    </lineage>
</organism>
<dbReference type="Proteomes" id="UP000823674">
    <property type="component" value="Chromosome A08"/>
</dbReference>
<dbReference type="EMBL" id="JADBGQ010000007">
    <property type="protein sequence ID" value="KAG5388247.1"/>
    <property type="molecule type" value="Genomic_DNA"/>
</dbReference>
<name>A0ABQ7LNT6_BRACM</name>
<keyword evidence="2" id="KW-1185">Reference proteome</keyword>